<keyword evidence="4 6" id="KW-0720">Serine protease</keyword>
<feature type="region of interest" description="Disordered" evidence="8">
    <location>
        <begin position="102"/>
        <end position="125"/>
    </location>
</feature>
<accession>A0ABD6B4T2</accession>
<dbReference type="InterPro" id="IPR023827">
    <property type="entry name" value="Peptidase_S8_Asp-AS"/>
</dbReference>
<evidence type="ECO:0000256" key="3">
    <source>
        <dbReference type="ARBA" id="ARBA00022801"/>
    </source>
</evidence>
<comment type="caution">
    <text evidence="10">The sequence shown here is derived from an EMBL/GenBank/DDBJ whole genome shotgun (WGS) entry which is preliminary data.</text>
</comment>
<dbReference type="PANTHER" id="PTHR43806">
    <property type="entry name" value="PEPTIDASE S8"/>
    <property type="match status" value="1"/>
</dbReference>
<evidence type="ECO:0000259" key="9">
    <source>
        <dbReference type="Pfam" id="PF00082"/>
    </source>
</evidence>
<dbReference type="InterPro" id="IPR023828">
    <property type="entry name" value="Peptidase_S8_Ser-AS"/>
</dbReference>
<sequence length="482" mass="49402">MPNSSRRTFLKGTAGVIGGSVLTTGSAVATGDGETGRFLINLRKVDRSEIPDDVEIVHDLSAADVLVARGDQSRVGGATATAPDVKIDRSDDEAGAVLEAEGPAAADGSASHNHDGAASNTEYQWDKREQAVSGELTDKPGGGKFVHDTTTGEGTRVAVVDSGVYDDHPDLEGVVNADLSINITGDGFDFRPNGAGSHGTHVAGTIAATNDNDGPAGGVLGTAPDTEIVAVRMFSGLEGYAGDGLAGWEYAAKIGCDAINYSVGYTVADTVKYPSLIALEQIISQVAEYVRSQGTVIVNSAGNGSLDMDAENTLSLPTEADGVFGVSATGPLGYGWGGKHSDNEAKWLTGNRLDEPTTDPAPYTNYGSAVDVSAGGGNYDLEAILGGNLDAYNDLVYSTINTTGPDGEQIASYGWKAGTSMAAPQVTGAVALVRSLKPDATVEEVESLIKQTASMPDEGETYHGAGHLDLQALVDAASGTAK</sequence>
<gene>
    <name evidence="10" type="ORF">ACFR9S_04005</name>
</gene>
<feature type="domain" description="Peptidase S8/S53" evidence="9">
    <location>
        <begin position="152"/>
        <end position="456"/>
    </location>
</feature>
<dbReference type="InterPro" id="IPR036852">
    <property type="entry name" value="Peptidase_S8/S53_dom_sf"/>
</dbReference>
<dbReference type="InterPro" id="IPR006311">
    <property type="entry name" value="TAT_signal"/>
</dbReference>
<dbReference type="GO" id="GO:0006508">
    <property type="term" value="P:proteolysis"/>
    <property type="evidence" value="ECO:0007669"/>
    <property type="project" value="UniProtKB-KW"/>
</dbReference>
<evidence type="ECO:0000256" key="5">
    <source>
        <dbReference type="PIRSR" id="PIRSR615500-1"/>
    </source>
</evidence>
<dbReference type="AlphaFoldDB" id="A0ABD6B4T2"/>
<dbReference type="EMBL" id="JBHUDH010000033">
    <property type="protein sequence ID" value="MFD1525466.1"/>
    <property type="molecule type" value="Genomic_DNA"/>
</dbReference>
<dbReference type="RefSeq" id="WP_379731373.1">
    <property type="nucleotide sequence ID" value="NZ_JBHSWZ010000082.1"/>
</dbReference>
<evidence type="ECO:0000256" key="6">
    <source>
        <dbReference type="PROSITE-ProRule" id="PRU01240"/>
    </source>
</evidence>
<dbReference type="InterPro" id="IPR000209">
    <property type="entry name" value="Peptidase_S8/S53_dom"/>
</dbReference>
<dbReference type="Gene3D" id="3.40.50.200">
    <property type="entry name" value="Peptidase S8/S53 domain"/>
    <property type="match status" value="1"/>
</dbReference>
<dbReference type="PROSITE" id="PS00136">
    <property type="entry name" value="SUBTILASE_ASP"/>
    <property type="match status" value="1"/>
</dbReference>
<comment type="similarity">
    <text evidence="1 6 7">Belongs to the peptidase S8 family.</text>
</comment>
<protein>
    <submittedName>
        <fullName evidence="10">S8 family serine peptidase</fullName>
    </submittedName>
</protein>
<proteinExistence type="inferred from homology"/>
<evidence type="ECO:0000256" key="2">
    <source>
        <dbReference type="ARBA" id="ARBA00022670"/>
    </source>
</evidence>
<evidence type="ECO:0000256" key="7">
    <source>
        <dbReference type="RuleBase" id="RU003355"/>
    </source>
</evidence>
<dbReference type="SUPFAM" id="SSF52743">
    <property type="entry name" value="Subtilisin-like"/>
    <property type="match status" value="1"/>
</dbReference>
<evidence type="ECO:0000313" key="11">
    <source>
        <dbReference type="Proteomes" id="UP001597111"/>
    </source>
</evidence>
<feature type="active site" description="Charge relay system" evidence="5 6">
    <location>
        <position position="161"/>
    </location>
</feature>
<feature type="active site" description="Charge relay system" evidence="5 6">
    <location>
        <position position="420"/>
    </location>
</feature>
<dbReference type="PRINTS" id="PR00723">
    <property type="entry name" value="SUBTILISIN"/>
</dbReference>
<organism evidence="10 11">
    <name type="scientific">Halolamina salina</name>
    <dbReference type="NCBI Taxonomy" id="1220023"/>
    <lineage>
        <taxon>Archaea</taxon>
        <taxon>Methanobacteriati</taxon>
        <taxon>Methanobacteriota</taxon>
        <taxon>Stenosarchaea group</taxon>
        <taxon>Halobacteria</taxon>
        <taxon>Halobacteriales</taxon>
        <taxon>Haloferacaceae</taxon>
    </lineage>
</organism>
<keyword evidence="2 6" id="KW-0645">Protease</keyword>
<dbReference type="InterPro" id="IPR015500">
    <property type="entry name" value="Peptidase_S8_subtilisin-rel"/>
</dbReference>
<keyword evidence="3 6" id="KW-0378">Hydrolase</keyword>
<evidence type="ECO:0000256" key="1">
    <source>
        <dbReference type="ARBA" id="ARBA00011073"/>
    </source>
</evidence>
<name>A0ABD6B4T2_9EURY</name>
<dbReference type="Proteomes" id="UP001597111">
    <property type="component" value="Unassembled WGS sequence"/>
</dbReference>
<reference evidence="10 11" key="1">
    <citation type="journal article" date="2019" name="Int. J. Syst. Evol. Microbiol.">
        <title>The Global Catalogue of Microorganisms (GCM) 10K type strain sequencing project: providing services to taxonomists for standard genome sequencing and annotation.</title>
        <authorList>
            <consortium name="The Broad Institute Genomics Platform"/>
            <consortium name="The Broad Institute Genome Sequencing Center for Infectious Disease"/>
            <person name="Wu L."/>
            <person name="Ma J."/>
        </authorList>
    </citation>
    <scope>NUCLEOTIDE SEQUENCE [LARGE SCALE GENOMIC DNA]</scope>
    <source>
        <strain evidence="10 11">CGMCC 1.12285</strain>
    </source>
</reference>
<evidence type="ECO:0000313" key="10">
    <source>
        <dbReference type="EMBL" id="MFD1525466.1"/>
    </source>
</evidence>
<dbReference type="PROSITE" id="PS51892">
    <property type="entry name" value="SUBTILASE"/>
    <property type="match status" value="1"/>
</dbReference>
<keyword evidence="11" id="KW-1185">Reference proteome</keyword>
<dbReference type="Pfam" id="PF00082">
    <property type="entry name" value="Peptidase_S8"/>
    <property type="match status" value="1"/>
</dbReference>
<dbReference type="PROSITE" id="PS51318">
    <property type="entry name" value="TAT"/>
    <property type="match status" value="1"/>
</dbReference>
<evidence type="ECO:0000256" key="8">
    <source>
        <dbReference type="SAM" id="MobiDB-lite"/>
    </source>
</evidence>
<dbReference type="InterPro" id="IPR022398">
    <property type="entry name" value="Peptidase_S8_His-AS"/>
</dbReference>
<feature type="active site" description="Charge relay system" evidence="5 6">
    <location>
        <position position="198"/>
    </location>
</feature>
<dbReference type="GO" id="GO:0004252">
    <property type="term" value="F:serine-type endopeptidase activity"/>
    <property type="evidence" value="ECO:0007669"/>
    <property type="project" value="UniProtKB-UniRule"/>
</dbReference>
<dbReference type="InterPro" id="IPR050131">
    <property type="entry name" value="Peptidase_S8_subtilisin-like"/>
</dbReference>
<dbReference type="PROSITE" id="PS00137">
    <property type="entry name" value="SUBTILASE_HIS"/>
    <property type="match status" value="1"/>
</dbReference>
<evidence type="ECO:0000256" key="4">
    <source>
        <dbReference type="ARBA" id="ARBA00022825"/>
    </source>
</evidence>
<dbReference type="PROSITE" id="PS00138">
    <property type="entry name" value="SUBTILASE_SER"/>
    <property type="match status" value="1"/>
</dbReference>
<dbReference type="PANTHER" id="PTHR43806:SF11">
    <property type="entry name" value="CEREVISIN-RELATED"/>
    <property type="match status" value="1"/>
</dbReference>